<dbReference type="AlphaFoldDB" id="A0A4P7CUX9"/>
<sequence length="165" mass="18237">MSVAQLLSRAAAMGVTLRLDGDTVKVGGPLAAREAMRPELAAHKPEIIAHLRAAANDAADCTGALRSRDGGLYLPWGAYLSVDDVHRLRAELAELIEDLADAEDWSEAHRDEVLARAMRGPVSDLLPNLAHFRGRIVELDAERKARHLLRQRTWRMVGFDDRRAT</sequence>
<reference evidence="2 3" key="1">
    <citation type="submission" date="2019-03" db="EMBL/GenBank/DDBJ databases">
        <title>Paraburkholderia sp. 7MH5, isolated from subtropical forest soil.</title>
        <authorList>
            <person name="Gao Z.-H."/>
            <person name="Qiu L.-H."/>
        </authorList>
    </citation>
    <scope>NUCLEOTIDE SEQUENCE [LARGE SCALE GENOMIC DNA]</scope>
    <source>
        <strain evidence="2 3">7MH5</strain>
    </source>
</reference>
<proteinExistence type="predicted"/>
<evidence type="ECO:0000259" key="1">
    <source>
        <dbReference type="Pfam" id="PF18563"/>
    </source>
</evidence>
<name>A0A4P7CUX9_9BURK</name>
<feature type="domain" description="TubC N-terminal docking" evidence="1">
    <location>
        <begin position="3"/>
        <end position="52"/>
    </location>
</feature>
<dbReference type="KEGG" id="ppai:E1956_12420"/>
<dbReference type="InterPro" id="IPR044894">
    <property type="entry name" value="TubC_N_sf"/>
</dbReference>
<keyword evidence="3" id="KW-1185">Reference proteome</keyword>
<dbReference type="Proteomes" id="UP000295727">
    <property type="component" value="Chromosome 1"/>
</dbReference>
<evidence type="ECO:0000313" key="2">
    <source>
        <dbReference type="EMBL" id="QBQ97901.1"/>
    </source>
</evidence>
<gene>
    <name evidence="2" type="ORF">E1956_12420</name>
</gene>
<dbReference type="OrthoDB" id="9098458at2"/>
<dbReference type="RefSeq" id="WP_134749228.1">
    <property type="nucleotide sequence ID" value="NZ_CP038148.1"/>
</dbReference>
<dbReference type="Pfam" id="PF18563">
    <property type="entry name" value="TubC_N"/>
    <property type="match status" value="1"/>
</dbReference>
<protein>
    <recommendedName>
        <fullName evidence="1">TubC N-terminal docking domain-containing protein</fullName>
    </recommendedName>
</protein>
<accession>A0A4P7CUX9</accession>
<dbReference type="Gene3D" id="1.10.10.1830">
    <property type="entry name" value="Non-ribosomal peptide synthase, adenylation domain"/>
    <property type="match status" value="1"/>
</dbReference>
<dbReference type="EMBL" id="CP038148">
    <property type="protein sequence ID" value="QBQ97901.1"/>
    <property type="molecule type" value="Genomic_DNA"/>
</dbReference>
<organism evidence="2 3">
    <name type="scientific">Paraburkholderia pallida</name>
    <dbReference type="NCBI Taxonomy" id="2547399"/>
    <lineage>
        <taxon>Bacteria</taxon>
        <taxon>Pseudomonadati</taxon>
        <taxon>Pseudomonadota</taxon>
        <taxon>Betaproteobacteria</taxon>
        <taxon>Burkholderiales</taxon>
        <taxon>Burkholderiaceae</taxon>
        <taxon>Paraburkholderia</taxon>
    </lineage>
</organism>
<dbReference type="InterPro" id="IPR041464">
    <property type="entry name" value="TubC_N"/>
</dbReference>
<evidence type="ECO:0000313" key="3">
    <source>
        <dbReference type="Proteomes" id="UP000295727"/>
    </source>
</evidence>